<name>M4BCE3_HYAAE</name>
<reference evidence="1" key="2">
    <citation type="submission" date="2015-06" db="UniProtKB">
        <authorList>
            <consortium name="EnsemblProtists"/>
        </authorList>
    </citation>
    <scope>IDENTIFICATION</scope>
    <source>
        <strain evidence="1">Emoy2</strain>
    </source>
</reference>
<dbReference type="AlphaFoldDB" id="M4BCE3"/>
<dbReference type="VEuPathDB" id="FungiDB:HpaG803959"/>
<dbReference type="EMBL" id="JH598126">
    <property type="status" value="NOT_ANNOTATED_CDS"/>
    <property type="molecule type" value="Genomic_DNA"/>
</dbReference>
<evidence type="ECO:0000313" key="1">
    <source>
        <dbReference type="EnsemblProtists" id="HpaP803959"/>
    </source>
</evidence>
<proteinExistence type="predicted"/>
<dbReference type="InParanoid" id="M4BCE3"/>
<reference evidence="2" key="1">
    <citation type="journal article" date="2010" name="Science">
        <title>Signatures of adaptation to obligate biotrophy in the Hyaloperonospora arabidopsidis genome.</title>
        <authorList>
            <person name="Baxter L."/>
            <person name="Tripathy S."/>
            <person name="Ishaque N."/>
            <person name="Boot N."/>
            <person name="Cabral A."/>
            <person name="Kemen E."/>
            <person name="Thines M."/>
            <person name="Ah-Fong A."/>
            <person name="Anderson R."/>
            <person name="Badejoko W."/>
            <person name="Bittner-Eddy P."/>
            <person name="Boore J.L."/>
            <person name="Chibucos M.C."/>
            <person name="Coates M."/>
            <person name="Dehal P."/>
            <person name="Delehaunty K."/>
            <person name="Dong S."/>
            <person name="Downton P."/>
            <person name="Dumas B."/>
            <person name="Fabro G."/>
            <person name="Fronick C."/>
            <person name="Fuerstenberg S.I."/>
            <person name="Fulton L."/>
            <person name="Gaulin E."/>
            <person name="Govers F."/>
            <person name="Hughes L."/>
            <person name="Humphray S."/>
            <person name="Jiang R.H."/>
            <person name="Judelson H."/>
            <person name="Kamoun S."/>
            <person name="Kyung K."/>
            <person name="Meijer H."/>
            <person name="Minx P."/>
            <person name="Morris P."/>
            <person name="Nelson J."/>
            <person name="Phuntumart V."/>
            <person name="Qutob D."/>
            <person name="Rehmany A."/>
            <person name="Rougon-Cardoso A."/>
            <person name="Ryden P."/>
            <person name="Torto-Alalibo T."/>
            <person name="Studholme D."/>
            <person name="Wang Y."/>
            <person name="Win J."/>
            <person name="Wood J."/>
            <person name="Clifton S.W."/>
            <person name="Rogers J."/>
            <person name="Van den Ackerveken G."/>
            <person name="Jones J.D."/>
            <person name="McDowell J.M."/>
            <person name="Beynon J."/>
            <person name="Tyler B.M."/>
        </authorList>
    </citation>
    <scope>NUCLEOTIDE SEQUENCE [LARGE SCALE GENOMIC DNA]</scope>
    <source>
        <strain evidence="2">Emoy2</strain>
    </source>
</reference>
<protein>
    <submittedName>
        <fullName evidence="1">Uncharacterized protein</fullName>
    </submittedName>
</protein>
<evidence type="ECO:0000313" key="2">
    <source>
        <dbReference type="Proteomes" id="UP000011713"/>
    </source>
</evidence>
<accession>M4BCE3</accession>
<dbReference type="HOGENOM" id="CLU_1931587_0_0_1"/>
<dbReference type="EnsemblProtists" id="HpaT803959">
    <property type="protein sequence ID" value="HpaP803959"/>
    <property type="gene ID" value="HpaG803959"/>
</dbReference>
<keyword evidence="2" id="KW-1185">Reference proteome</keyword>
<sequence length="131" mass="14570">MTLVARSTAMSSIAHANSSKQWRHLMAGLADARTGQMAKRKVNELRSCSCGLAVICWLELQKSLLVVRRWPVDDHTSRHHEYKKGCDLLISVQVENFIGEGRQRENLLGNCPCIAAVHLIFDQNAGGKEVS</sequence>
<dbReference type="Proteomes" id="UP000011713">
    <property type="component" value="Unassembled WGS sequence"/>
</dbReference>
<organism evidence="1 2">
    <name type="scientific">Hyaloperonospora arabidopsidis (strain Emoy2)</name>
    <name type="common">Downy mildew agent</name>
    <name type="synonym">Peronospora arabidopsidis</name>
    <dbReference type="NCBI Taxonomy" id="559515"/>
    <lineage>
        <taxon>Eukaryota</taxon>
        <taxon>Sar</taxon>
        <taxon>Stramenopiles</taxon>
        <taxon>Oomycota</taxon>
        <taxon>Peronosporomycetes</taxon>
        <taxon>Peronosporales</taxon>
        <taxon>Peronosporaceae</taxon>
        <taxon>Hyaloperonospora</taxon>
    </lineage>
</organism>